<dbReference type="EMBL" id="JASBNA010000035">
    <property type="protein sequence ID" value="KAK7682635.1"/>
    <property type="molecule type" value="Genomic_DNA"/>
</dbReference>
<evidence type="ECO:0000256" key="1">
    <source>
        <dbReference type="SAM" id="MobiDB-lite"/>
    </source>
</evidence>
<dbReference type="Gene3D" id="3.40.50.150">
    <property type="entry name" value="Vaccinia Virus protein VP39"/>
    <property type="match status" value="1"/>
</dbReference>
<name>A0AAW0FMT3_9APHY</name>
<sequence>MGNPNFPPNLDIKPSSSSDDTQTTFGTCAQVDSIRTYGIAGRVWEAAYVMQRYISNDDQYIFEPTFLGSDNWTDNLRILELGSGTGIIAAEFARLLSGTEWCRNRDGSP</sequence>
<protein>
    <submittedName>
        <fullName evidence="2">Uncharacterized protein</fullName>
    </submittedName>
</protein>
<feature type="compositionally biased region" description="Polar residues" evidence="1">
    <location>
        <begin position="14"/>
        <end position="24"/>
    </location>
</feature>
<dbReference type="InterPro" id="IPR019410">
    <property type="entry name" value="Methyltransf_16"/>
</dbReference>
<evidence type="ECO:0000313" key="3">
    <source>
        <dbReference type="Proteomes" id="UP001385951"/>
    </source>
</evidence>
<accession>A0AAW0FMT3</accession>
<evidence type="ECO:0000313" key="2">
    <source>
        <dbReference type="EMBL" id="KAK7682635.1"/>
    </source>
</evidence>
<dbReference type="GO" id="GO:0008757">
    <property type="term" value="F:S-adenosylmethionine-dependent methyltransferase activity"/>
    <property type="evidence" value="ECO:0007669"/>
    <property type="project" value="UniProtKB-ARBA"/>
</dbReference>
<reference evidence="2 3" key="1">
    <citation type="submission" date="2022-09" db="EMBL/GenBank/DDBJ databases">
        <authorList>
            <person name="Palmer J.M."/>
        </authorList>
    </citation>
    <scope>NUCLEOTIDE SEQUENCE [LARGE SCALE GENOMIC DNA]</scope>
    <source>
        <strain evidence="2 3">DSM 7382</strain>
    </source>
</reference>
<dbReference type="AlphaFoldDB" id="A0AAW0FMT3"/>
<dbReference type="Proteomes" id="UP001385951">
    <property type="component" value="Unassembled WGS sequence"/>
</dbReference>
<dbReference type="SUPFAM" id="SSF53335">
    <property type="entry name" value="S-adenosyl-L-methionine-dependent methyltransferases"/>
    <property type="match status" value="1"/>
</dbReference>
<gene>
    <name evidence="2" type="ORF">QCA50_014435</name>
</gene>
<comment type="caution">
    <text evidence="2">The sequence shown here is derived from an EMBL/GenBank/DDBJ whole genome shotgun (WGS) entry which is preliminary data.</text>
</comment>
<proteinExistence type="predicted"/>
<organism evidence="2 3">
    <name type="scientific">Cerrena zonata</name>
    <dbReference type="NCBI Taxonomy" id="2478898"/>
    <lineage>
        <taxon>Eukaryota</taxon>
        <taxon>Fungi</taxon>
        <taxon>Dikarya</taxon>
        <taxon>Basidiomycota</taxon>
        <taxon>Agaricomycotina</taxon>
        <taxon>Agaricomycetes</taxon>
        <taxon>Polyporales</taxon>
        <taxon>Cerrenaceae</taxon>
        <taxon>Cerrena</taxon>
    </lineage>
</organism>
<dbReference type="InterPro" id="IPR029063">
    <property type="entry name" value="SAM-dependent_MTases_sf"/>
</dbReference>
<dbReference type="Pfam" id="PF10294">
    <property type="entry name" value="Methyltransf_16"/>
    <property type="match status" value="1"/>
</dbReference>
<keyword evidence="3" id="KW-1185">Reference proteome</keyword>
<feature type="region of interest" description="Disordered" evidence="1">
    <location>
        <begin position="1"/>
        <end position="24"/>
    </location>
</feature>